<proteinExistence type="predicted"/>
<reference evidence="3" key="1">
    <citation type="journal article" date="2020" name="Mol. Plant Microbe Interact.">
        <title>Genome Sequence of the Biocontrol Agent Coniothyrium minitans strain Conio (IMI 134523).</title>
        <authorList>
            <person name="Patel D."/>
            <person name="Shittu T.A."/>
            <person name="Baroncelli R."/>
            <person name="Muthumeenakshi S."/>
            <person name="Osborne T.H."/>
            <person name="Janganan T.K."/>
            <person name="Sreenivasaprasad S."/>
        </authorList>
    </citation>
    <scope>NUCLEOTIDE SEQUENCE</scope>
    <source>
        <strain evidence="3">Conio</strain>
    </source>
</reference>
<organism evidence="3 4">
    <name type="scientific">Paraphaeosphaeria minitans</name>
    <dbReference type="NCBI Taxonomy" id="565426"/>
    <lineage>
        <taxon>Eukaryota</taxon>
        <taxon>Fungi</taxon>
        <taxon>Dikarya</taxon>
        <taxon>Ascomycota</taxon>
        <taxon>Pezizomycotina</taxon>
        <taxon>Dothideomycetes</taxon>
        <taxon>Pleosporomycetidae</taxon>
        <taxon>Pleosporales</taxon>
        <taxon>Massarineae</taxon>
        <taxon>Didymosphaeriaceae</taxon>
        <taxon>Paraphaeosphaeria</taxon>
    </lineage>
</organism>
<gene>
    <name evidence="3" type="ORF">PMIN01_10003</name>
</gene>
<evidence type="ECO:0000313" key="4">
    <source>
        <dbReference type="Proteomes" id="UP000756921"/>
    </source>
</evidence>
<dbReference type="OrthoDB" id="2289918at2759"/>
<dbReference type="Proteomes" id="UP000756921">
    <property type="component" value="Unassembled WGS sequence"/>
</dbReference>
<evidence type="ECO:0000313" key="3">
    <source>
        <dbReference type="EMBL" id="KAF9732074.1"/>
    </source>
</evidence>
<name>A0A9P6GAZ3_9PLEO</name>
<evidence type="ECO:0000259" key="2">
    <source>
        <dbReference type="Pfam" id="PF13919"/>
    </source>
</evidence>
<comment type="caution">
    <text evidence="3">The sequence shown here is derived from an EMBL/GenBank/DDBJ whole genome shotgun (WGS) entry which is preliminary data.</text>
</comment>
<dbReference type="InterPro" id="IPR028020">
    <property type="entry name" value="ASX_DEUBAD_dom"/>
</dbReference>
<dbReference type="EMBL" id="WJXW01000011">
    <property type="protein sequence ID" value="KAF9732074.1"/>
    <property type="molecule type" value="Genomic_DNA"/>
</dbReference>
<protein>
    <recommendedName>
        <fullName evidence="2">ASX DEUBAD domain-containing protein</fullName>
    </recommendedName>
</protein>
<dbReference type="Pfam" id="PF13919">
    <property type="entry name" value="ASXH"/>
    <property type="match status" value="1"/>
</dbReference>
<accession>A0A9P6GAZ3</accession>
<evidence type="ECO:0000256" key="1">
    <source>
        <dbReference type="SAM" id="MobiDB-lite"/>
    </source>
</evidence>
<keyword evidence="4" id="KW-1185">Reference proteome</keyword>
<dbReference type="AlphaFoldDB" id="A0A9P6GAZ3"/>
<feature type="domain" description="ASX DEUBAD" evidence="2">
    <location>
        <begin position="146"/>
        <end position="272"/>
    </location>
</feature>
<feature type="region of interest" description="Disordered" evidence="1">
    <location>
        <begin position="58"/>
        <end position="137"/>
    </location>
</feature>
<sequence>MSDKIDSSPLSPAEPIRTLLPAVATPAATPAIDTESASAFNGTGAPFPSVSIASYTSIGSKKRAHAESEHRQDTMTSAKRVKKETASADAKPVPKAVRKPAQKAAPRVGTRSSGRARKAPERFETLASPPKPATTTARKFGSRVFEPVYITTNANSRLKKTDLFHMLLKAHAWTCLTSEQKLDILNLLPLNSINLKLANNLGAGTAAEDARPREVSLNFNLFRTDVAKFKEDLANGHLGKTWQTSAEQAIKDRAAGAFDEWKEREAELWWGQN</sequence>